<dbReference type="PANTHER" id="PTHR45744">
    <property type="entry name" value="TYROSINE AMINOTRANSFERASE"/>
    <property type="match status" value="1"/>
</dbReference>
<dbReference type="Gene3D" id="3.40.640.10">
    <property type="entry name" value="Type I PLP-dependent aspartate aminotransferase-like (Major domain)"/>
    <property type="match status" value="2"/>
</dbReference>
<evidence type="ECO:0000256" key="1">
    <source>
        <dbReference type="SAM" id="MobiDB-lite"/>
    </source>
</evidence>
<dbReference type="Gene3D" id="3.90.1150.10">
    <property type="entry name" value="Aspartate Aminotransferase, domain 1"/>
    <property type="match status" value="2"/>
</dbReference>
<feature type="domain" description="Aminotransferase class I/classII large" evidence="2">
    <location>
        <begin position="39"/>
        <end position="219"/>
    </location>
</feature>
<dbReference type="SUPFAM" id="SSF53383">
    <property type="entry name" value="PLP-dependent transferases"/>
    <property type="match status" value="2"/>
</dbReference>
<dbReference type="InterPro" id="IPR015422">
    <property type="entry name" value="PyrdxlP-dep_Trfase_small"/>
</dbReference>
<dbReference type="PANTHER" id="PTHR45744:SF2">
    <property type="entry name" value="TYROSINE AMINOTRANSFERASE"/>
    <property type="match status" value="1"/>
</dbReference>
<dbReference type="AlphaFoldDB" id="A0A2B4RMA3"/>
<dbReference type="STRING" id="50429.A0A2B4RMA3"/>
<dbReference type="InterPro" id="IPR004839">
    <property type="entry name" value="Aminotransferase_I/II_large"/>
</dbReference>
<dbReference type="InterPro" id="IPR015424">
    <property type="entry name" value="PyrdxlP-dep_Trfase"/>
</dbReference>
<protein>
    <submittedName>
        <fullName evidence="3">Tyrosine aminotransferase</fullName>
    </submittedName>
</protein>
<organism evidence="3 4">
    <name type="scientific">Stylophora pistillata</name>
    <name type="common">Smooth cauliflower coral</name>
    <dbReference type="NCBI Taxonomy" id="50429"/>
    <lineage>
        <taxon>Eukaryota</taxon>
        <taxon>Metazoa</taxon>
        <taxon>Cnidaria</taxon>
        <taxon>Anthozoa</taxon>
        <taxon>Hexacorallia</taxon>
        <taxon>Scleractinia</taxon>
        <taxon>Astrocoeniina</taxon>
        <taxon>Pocilloporidae</taxon>
        <taxon>Stylophora</taxon>
    </lineage>
</organism>
<gene>
    <name evidence="3" type="primary">Tat</name>
    <name evidence="3" type="ORF">AWC38_SpisGene18216</name>
</gene>
<evidence type="ECO:0000313" key="3">
    <source>
        <dbReference type="EMBL" id="PFX17458.1"/>
    </source>
</evidence>
<feature type="domain" description="Aminotransferase class I/classII large" evidence="2">
    <location>
        <begin position="418"/>
        <end position="593"/>
    </location>
</feature>
<feature type="compositionally biased region" description="Acidic residues" evidence="1">
    <location>
        <begin position="326"/>
        <end position="341"/>
    </location>
</feature>
<dbReference type="GO" id="GO:0030170">
    <property type="term" value="F:pyridoxal phosphate binding"/>
    <property type="evidence" value="ECO:0007669"/>
    <property type="project" value="InterPro"/>
</dbReference>
<dbReference type="EMBL" id="LSMT01000472">
    <property type="protein sequence ID" value="PFX17458.1"/>
    <property type="molecule type" value="Genomic_DNA"/>
</dbReference>
<comment type="caution">
    <text evidence="3">The sequence shown here is derived from an EMBL/GenBank/DDBJ whole genome shotgun (WGS) entry which is preliminary data.</text>
</comment>
<evidence type="ECO:0000313" key="4">
    <source>
        <dbReference type="Proteomes" id="UP000225706"/>
    </source>
</evidence>
<dbReference type="GO" id="GO:0004838">
    <property type="term" value="F:L-tyrosine-2-oxoglutarate transaminase activity"/>
    <property type="evidence" value="ECO:0007669"/>
    <property type="project" value="TreeGrafter"/>
</dbReference>
<reference evidence="4" key="1">
    <citation type="journal article" date="2017" name="bioRxiv">
        <title>Comparative analysis of the genomes of Stylophora pistillata and Acropora digitifera provides evidence for extensive differences between species of corals.</title>
        <authorList>
            <person name="Voolstra C.R."/>
            <person name="Li Y."/>
            <person name="Liew Y.J."/>
            <person name="Baumgarten S."/>
            <person name="Zoccola D."/>
            <person name="Flot J.-F."/>
            <person name="Tambutte S."/>
            <person name="Allemand D."/>
            <person name="Aranda M."/>
        </authorList>
    </citation>
    <scope>NUCLEOTIDE SEQUENCE [LARGE SCALE GENOMIC DNA]</scope>
</reference>
<dbReference type="GO" id="GO:0006572">
    <property type="term" value="P:L-tyrosine catabolic process"/>
    <property type="evidence" value="ECO:0007669"/>
    <property type="project" value="TreeGrafter"/>
</dbReference>
<dbReference type="OrthoDB" id="7042322at2759"/>
<sequence length="611" mass="68907">MSTAKRRRWHVPASVTAKTTFNPIRSIVDRMKITPNPTKKMIALSIGDPSVFGNLEPCQEMLDAVVKCLKQSKHNGYAPSTGYVKAREAIAAEHSHPLSPITYKDVVLACGCSGALELALDVLLNPGDNVLLPKPGFSIYQTLSISRGHEVRHYNLLPERSWEIDLDHLESLIDDRTRAILVNNPSNPCGSVYSKEHLEAILEVAERYMLPIIADEVYEYASLLFHLHHFCHRFPPVLHQLILLHQQLLTIDLAIWAAKMSTLSCFNVFLVQLIPCLSREKKWLELLVCQHDTTRLSSDARDYLLSPLGKYEGNAATSNSSYHGDDNEDDDDLNDDDDGDDDGYDDDDDCSVFEAASRISPVQEDTSDDHYGPYWDNSPTCTPYLVMCQTNCQKFSILLLFSKKILPVSVKKVFPGYKFYPLAQLSDNVPILTCGAISKRFLVPGWRLGWVLIYDKNEAFESEVRTGLIALSQQILGPNTLIQGALPEILTNTPQSFFDNTMRAVQKNAEILYEALLRIPELEPIMPCGAMYMMVGIDISKLDGIVDDLDFTEKLISEQSVFCLPGKCFQYPNYFRIVLTVPEELTQLACKRINEFCKTHRRVIIEKPLPE</sequence>
<keyword evidence="3" id="KW-0032">Aminotransferase</keyword>
<feature type="region of interest" description="Disordered" evidence="1">
    <location>
        <begin position="315"/>
        <end position="341"/>
    </location>
</feature>
<dbReference type="InterPro" id="IPR015421">
    <property type="entry name" value="PyrdxlP-dep_Trfase_major"/>
</dbReference>
<name>A0A2B4RMA3_STYPI</name>
<dbReference type="Pfam" id="PF00155">
    <property type="entry name" value="Aminotran_1_2"/>
    <property type="match status" value="2"/>
</dbReference>
<dbReference type="CDD" id="cd00609">
    <property type="entry name" value="AAT_like"/>
    <property type="match status" value="1"/>
</dbReference>
<accession>A0A2B4RMA3</accession>
<keyword evidence="4" id="KW-1185">Reference proteome</keyword>
<keyword evidence="3" id="KW-0808">Transferase</keyword>
<proteinExistence type="predicted"/>
<dbReference type="Proteomes" id="UP000225706">
    <property type="component" value="Unassembled WGS sequence"/>
</dbReference>
<dbReference type="GO" id="GO:0006559">
    <property type="term" value="P:L-phenylalanine catabolic process"/>
    <property type="evidence" value="ECO:0007669"/>
    <property type="project" value="TreeGrafter"/>
</dbReference>
<evidence type="ECO:0000259" key="2">
    <source>
        <dbReference type="Pfam" id="PF00155"/>
    </source>
</evidence>